<dbReference type="InterPro" id="IPR024726">
    <property type="entry name" value="FhuF_C"/>
</dbReference>
<dbReference type="AlphaFoldDB" id="A0A9Q3VIX5"/>
<sequence>MTVALKTPPAGAVAHALGGVYRKLADLCETLDVRVVEPGDESRTTVTAARLASDRTALDAFVDAEAARIHARYAVAARLDVAASRALHDYAWTLGVLLGGAWYLERRVPRIRPADLRLDLATGAYEITPGTALACLADDPLASLPGVLTTSQEELLRAELRMAMADHIRPLLAAIGPLARRGTRSLWGMVADDLVSGIWYLGRMLGQESAAVRAATEVLPIAVPPYPGGADFRYLTGDDGRRHATRTRTGCCMFYAIRPTEACVTCPRTGDAERLRRLQS</sequence>
<name>A0A9Q3VIX5_9ACTN</name>
<dbReference type="Proteomes" id="UP001108029">
    <property type="component" value="Unassembled WGS sequence"/>
</dbReference>
<dbReference type="Pfam" id="PF11575">
    <property type="entry name" value="FhuF_C"/>
    <property type="match status" value="1"/>
</dbReference>
<keyword evidence="3" id="KW-1185">Reference proteome</keyword>
<proteinExistence type="predicted"/>
<protein>
    <submittedName>
        <fullName evidence="2">(2Fe-2S)-binding protein</fullName>
    </submittedName>
</protein>
<dbReference type="GO" id="GO:0051537">
    <property type="term" value="F:2 iron, 2 sulfur cluster binding"/>
    <property type="evidence" value="ECO:0007669"/>
    <property type="project" value="InterPro"/>
</dbReference>
<comment type="caution">
    <text evidence="2">The sequence shown here is derived from an EMBL/GenBank/DDBJ whole genome shotgun (WGS) entry which is preliminary data.</text>
</comment>
<evidence type="ECO:0000259" key="1">
    <source>
        <dbReference type="Pfam" id="PF11575"/>
    </source>
</evidence>
<evidence type="ECO:0000313" key="3">
    <source>
        <dbReference type="Proteomes" id="UP001108029"/>
    </source>
</evidence>
<dbReference type="EMBL" id="JAJSBI010000005">
    <property type="protein sequence ID" value="MCD9874578.1"/>
    <property type="molecule type" value="Genomic_DNA"/>
</dbReference>
<accession>A0A9Q3VIX5</accession>
<dbReference type="RefSeq" id="WP_232648702.1">
    <property type="nucleotide sequence ID" value="NZ_JAJSBI010000005.1"/>
</dbReference>
<gene>
    <name evidence="2" type="ORF">LJ657_12975</name>
</gene>
<reference evidence="2" key="1">
    <citation type="submission" date="2021-12" db="EMBL/GenBank/DDBJ databases">
        <authorList>
            <person name="Lee J.-H."/>
            <person name="Kim S.-B."/>
        </authorList>
    </citation>
    <scope>NUCLEOTIDE SEQUENCE</scope>
    <source>
        <strain evidence="2">NR30</strain>
    </source>
</reference>
<organism evidence="2 3">
    <name type="scientific">Streptomyces guryensis</name>
    <dbReference type="NCBI Taxonomy" id="2886947"/>
    <lineage>
        <taxon>Bacteria</taxon>
        <taxon>Bacillati</taxon>
        <taxon>Actinomycetota</taxon>
        <taxon>Actinomycetes</taxon>
        <taxon>Kitasatosporales</taxon>
        <taxon>Streptomycetaceae</taxon>
        <taxon>Streptomyces</taxon>
    </lineage>
</organism>
<evidence type="ECO:0000313" key="2">
    <source>
        <dbReference type="EMBL" id="MCD9874578.1"/>
    </source>
</evidence>
<feature type="domain" description="Ferric siderophore reductase C-terminal" evidence="1">
    <location>
        <begin position="248"/>
        <end position="268"/>
    </location>
</feature>